<feature type="compositionally biased region" description="Basic and acidic residues" evidence="1">
    <location>
        <begin position="86"/>
        <end position="109"/>
    </location>
</feature>
<comment type="caution">
    <text evidence="2">The sequence shown here is derived from an EMBL/GenBank/DDBJ whole genome shotgun (WGS) entry which is preliminary data.</text>
</comment>
<evidence type="ECO:0000313" key="2">
    <source>
        <dbReference type="EMBL" id="KAF4722746.1"/>
    </source>
</evidence>
<dbReference type="AlphaFoldDB" id="A0A7J6RR64"/>
<organism evidence="2 3">
    <name type="scientific">Perkinsus olseni</name>
    <name type="common">Perkinsus atlanticus</name>
    <dbReference type="NCBI Taxonomy" id="32597"/>
    <lineage>
        <taxon>Eukaryota</taxon>
        <taxon>Sar</taxon>
        <taxon>Alveolata</taxon>
        <taxon>Perkinsozoa</taxon>
        <taxon>Perkinsea</taxon>
        <taxon>Perkinsida</taxon>
        <taxon>Perkinsidae</taxon>
        <taxon>Perkinsus</taxon>
    </lineage>
</organism>
<reference evidence="2 3" key="1">
    <citation type="submission" date="2020-04" db="EMBL/GenBank/DDBJ databases">
        <title>Perkinsus olseni comparative genomics.</title>
        <authorList>
            <person name="Bogema D.R."/>
        </authorList>
    </citation>
    <scope>NUCLEOTIDE SEQUENCE [LARGE SCALE GENOMIC DNA]</scope>
    <source>
        <strain evidence="2">ATCC PRA-205</strain>
    </source>
</reference>
<protein>
    <submittedName>
        <fullName evidence="2">Uncharacterized protein</fullName>
    </submittedName>
</protein>
<evidence type="ECO:0000313" key="3">
    <source>
        <dbReference type="Proteomes" id="UP000574390"/>
    </source>
</evidence>
<gene>
    <name evidence="2" type="ORF">FOZ62_006053</name>
</gene>
<feature type="compositionally biased region" description="Polar residues" evidence="1">
    <location>
        <begin position="41"/>
        <end position="58"/>
    </location>
</feature>
<accession>A0A7J6RR64</accession>
<feature type="compositionally biased region" description="Pro residues" evidence="1">
    <location>
        <begin position="120"/>
        <end position="130"/>
    </location>
</feature>
<dbReference type="EMBL" id="JABANM010020491">
    <property type="protein sequence ID" value="KAF4722746.1"/>
    <property type="molecule type" value="Genomic_DNA"/>
</dbReference>
<sequence length="273" mass="29377">QQPVLRSASGPTSGREDPLMRGSGMPPEPPRHVEEKGLSFTGLSSRVYSDRPTLTNPAFTGAASAEAGGARTEATQRRFSNTTREATPRQESERVALEAARQRVEEKPCLADCSAAKSAPPKPSRPPRPTALPAQSHRGPDDRLKDVALGSQQGIDGKDGKPASQPSKPTEPPVLLASRSMSSEVDDHETRSGCSSTCRRPARPSHRPILMTVLTRRGVMEIAVPRAPLPNGSTCPECLSTISAETCCCPFYCHLFDSQYHWVGPRLPNDCCA</sequence>
<name>A0A7J6RR64_PEROL</name>
<feature type="compositionally biased region" description="Polar residues" evidence="1">
    <location>
        <begin position="1"/>
        <end position="12"/>
    </location>
</feature>
<feature type="region of interest" description="Disordered" evidence="1">
    <location>
        <begin position="1"/>
        <end position="198"/>
    </location>
</feature>
<dbReference type="Proteomes" id="UP000574390">
    <property type="component" value="Unassembled WGS sequence"/>
</dbReference>
<feature type="non-terminal residue" evidence="2">
    <location>
        <position position="1"/>
    </location>
</feature>
<proteinExistence type="predicted"/>
<evidence type="ECO:0000256" key="1">
    <source>
        <dbReference type="SAM" id="MobiDB-lite"/>
    </source>
</evidence>